<protein>
    <recommendedName>
        <fullName evidence="8">Serine/threonine protein phosphatase 2A regulatory subunit</fullName>
    </recommendedName>
</protein>
<dbReference type="GO" id="GO:0005634">
    <property type="term" value="C:nucleus"/>
    <property type="evidence" value="ECO:0007669"/>
    <property type="project" value="UniProtKB-SubCell"/>
</dbReference>
<name>A0A914CPZ0_9BILA</name>
<keyword evidence="4" id="KW-0963">Cytoplasm</keyword>
<evidence type="ECO:0000256" key="8">
    <source>
        <dbReference type="PIRNR" id="PIRNR028043"/>
    </source>
</evidence>
<dbReference type="AlphaFoldDB" id="A0A914CPZ0"/>
<evidence type="ECO:0000256" key="3">
    <source>
        <dbReference type="ARBA" id="ARBA00009745"/>
    </source>
</evidence>
<dbReference type="Gene3D" id="1.25.10.10">
    <property type="entry name" value="Leucine-rich Repeat Variant"/>
    <property type="match status" value="1"/>
</dbReference>
<comment type="subcellular location">
    <subcellularLocation>
        <location evidence="2">Cytoplasm</location>
    </subcellularLocation>
    <subcellularLocation>
        <location evidence="1">Nucleus</location>
    </subcellularLocation>
</comment>
<dbReference type="FunFam" id="1.25.10.10:FF:000016">
    <property type="entry name" value="Serine/threonine-protein phosphatase 2A 56 kDa regulatory subunit"/>
    <property type="match status" value="1"/>
</dbReference>
<keyword evidence="5" id="KW-0597">Phosphoprotein</keyword>
<dbReference type="InterPro" id="IPR011989">
    <property type="entry name" value="ARM-like"/>
</dbReference>
<dbReference type="InterPro" id="IPR016024">
    <property type="entry name" value="ARM-type_fold"/>
</dbReference>
<dbReference type="GO" id="GO:0098813">
    <property type="term" value="P:nuclear chromosome segregation"/>
    <property type="evidence" value="ECO:0007669"/>
    <property type="project" value="UniProtKB-ARBA"/>
</dbReference>
<feature type="compositionally biased region" description="Basic and acidic residues" evidence="9">
    <location>
        <begin position="7"/>
        <end position="32"/>
    </location>
</feature>
<comment type="similarity">
    <text evidence="3">Belongs to the phosphatase 2A regulatory subunit B56 family.</text>
</comment>
<evidence type="ECO:0000256" key="1">
    <source>
        <dbReference type="ARBA" id="ARBA00004123"/>
    </source>
</evidence>
<dbReference type="GO" id="GO:0005829">
    <property type="term" value="C:cytosol"/>
    <property type="evidence" value="ECO:0007669"/>
    <property type="project" value="TreeGrafter"/>
</dbReference>
<dbReference type="GO" id="GO:1901990">
    <property type="term" value="P:regulation of mitotic cell cycle phase transition"/>
    <property type="evidence" value="ECO:0007669"/>
    <property type="project" value="UniProtKB-ARBA"/>
</dbReference>
<keyword evidence="10" id="KW-1185">Reference proteome</keyword>
<dbReference type="GO" id="GO:0000775">
    <property type="term" value="C:chromosome, centromeric region"/>
    <property type="evidence" value="ECO:0007669"/>
    <property type="project" value="UniProtKB-ARBA"/>
</dbReference>
<comment type="subunit">
    <text evidence="7">PP2A consists of a common heterodimeric core enzyme, composed of a 36 kDa catalytic subunit (subunit C) and a 65 kDa constant regulatory subunit (PR65 or subunit A), that associates with a variety of regulatory subunits. Proteins that associate with the core dimer include three families of regulatory subunits B (the R2/B/PR55/B55, R3/B''/PR72/PR130/PR59 and R5/B'/B56 families), the 48 kDa variable regulatory subunit, viral proteins, and cell signaling molecules.</text>
</comment>
<dbReference type="GO" id="GO:0035556">
    <property type="term" value="P:intracellular signal transduction"/>
    <property type="evidence" value="ECO:0007669"/>
    <property type="project" value="UniProtKB-ARBA"/>
</dbReference>
<reference evidence="11" key="1">
    <citation type="submission" date="2022-11" db="UniProtKB">
        <authorList>
            <consortium name="WormBaseParasite"/>
        </authorList>
    </citation>
    <scope>IDENTIFICATION</scope>
</reference>
<evidence type="ECO:0000313" key="10">
    <source>
        <dbReference type="Proteomes" id="UP000887540"/>
    </source>
</evidence>
<keyword evidence="6" id="KW-0539">Nucleus</keyword>
<evidence type="ECO:0000256" key="5">
    <source>
        <dbReference type="ARBA" id="ARBA00022553"/>
    </source>
</evidence>
<evidence type="ECO:0000256" key="6">
    <source>
        <dbReference type="ARBA" id="ARBA00023242"/>
    </source>
</evidence>
<organism evidence="10 11">
    <name type="scientific">Acrobeloides nanus</name>
    <dbReference type="NCBI Taxonomy" id="290746"/>
    <lineage>
        <taxon>Eukaryota</taxon>
        <taxon>Metazoa</taxon>
        <taxon>Ecdysozoa</taxon>
        <taxon>Nematoda</taxon>
        <taxon>Chromadorea</taxon>
        <taxon>Rhabditida</taxon>
        <taxon>Tylenchina</taxon>
        <taxon>Cephalobomorpha</taxon>
        <taxon>Cephaloboidea</taxon>
        <taxon>Cephalobidae</taxon>
        <taxon>Acrobeloides</taxon>
    </lineage>
</organism>
<dbReference type="InterPro" id="IPR002554">
    <property type="entry name" value="PP2A_B56"/>
</dbReference>
<feature type="region of interest" description="Disordered" evidence="9">
    <location>
        <begin position="1"/>
        <end position="83"/>
    </location>
</feature>
<dbReference type="SUPFAM" id="SSF48371">
    <property type="entry name" value="ARM repeat"/>
    <property type="match status" value="1"/>
</dbReference>
<dbReference type="GO" id="GO:0010948">
    <property type="term" value="P:negative regulation of cell cycle process"/>
    <property type="evidence" value="ECO:0007669"/>
    <property type="project" value="UniProtKB-ARBA"/>
</dbReference>
<dbReference type="PANTHER" id="PTHR10257:SF3">
    <property type="entry name" value="SERINE_THREONINE-PROTEIN PHOSPHATASE 2A 56 KDA REGULATORY SUBUNIT GAMMA ISOFORM"/>
    <property type="match status" value="1"/>
</dbReference>
<evidence type="ECO:0000256" key="2">
    <source>
        <dbReference type="ARBA" id="ARBA00004496"/>
    </source>
</evidence>
<evidence type="ECO:0000256" key="9">
    <source>
        <dbReference type="SAM" id="MobiDB-lite"/>
    </source>
</evidence>
<dbReference type="PANTHER" id="PTHR10257">
    <property type="entry name" value="SERINE/THREONINE PROTEIN PHOSPHATASE 2A PP2A REGULATORY SUBUNIT B"/>
    <property type="match status" value="1"/>
</dbReference>
<dbReference type="GO" id="GO:0072542">
    <property type="term" value="F:protein phosphatase activator activity"/>
    <property type="evidence" value="ECO:0007669"/>
    <property type="project" value="TreeGrafter"/>
</dbReference>
<dbReference type="GO" id="GO:0000159">
    <property type="term" value="C:protein phosphatase type 2A complex"/>
    <property type="evidence" value="ECO:0007669"/>
    <property type="project" value="UniProtKB-UniRule"/>
</dbReference>
<sequence length="605" mass="70921">MLKGKKKDKEEKTKIDKEKKEKKKDDKEDKSNSKPIPIIKTEDKSGGNENKNGIEISPDAPPPTHIKKPINTTGPALPRRDRRQSSSLFIISANRELQKLPSLNEAENEFIEELFIEKLRQCAVVFDFASDPLSDLKYKEIKRAALNEIIEHVTINKGVITESIYPEAIHMFSSNVFRVLSPPSNPSGAEFDPDEDEPTLEAAWPHLQLVYEFFLRFLESSDFQTNIAKHYIDQKFIIKLLDLFDSEDPRERDFLKTTLHRIYGKFLGLRAFIRKQMNNIFYTFIYETERHNGIAELLEILGSIINGFAVPLKEEHKTFLMRVLLPLHKAKSLSVYHPQLAYCIVQFLDKDTYLTESVIHSLLKYWPKVHSPKEVMFLNELEEVLDVMEPTEFKKIMVPLFHQLARCVSSPHFQVAERALYYWNNEYILSQISENAQVILPIMFPALYKNSRNHWNKTIHGLVYNALKLFMEDDQKLFDLCTQNYNKQREQEKEILQDKQRKWESLEKLARNNPQYNSIQHENSFDSMNYIINHQENEMYDPTNSPNLISETLKSQSVAFKPTEIIKERKILRKKSDLPHDPQTDQALEEYKRHDKYLKTLTNAE</sequence>
<proteinExistence type="inferred from homology"/>
<dbReference type="Pfam" id="PF01603">
    <property type="entry name" value="B56"/>
    <property type="match status" value="1"/>
</dbReference>
<dbReference type="PIRSF" id="PIRSF028043">
    <property type="entry name" value="PP2A_B56"/>
    <property type="match status" value="1"/>
</dbReference>
<dbReference type="GO" id="GO:0051754">
    <property type="term" value="P:meiotic sister chromatid cohesion, centromeric"/>
    <property type="evidence" value="ECO:0007669"/>
    <property type="project" value="UniProtKB-ARBA"/>
</dbReference>
<accession>A0A914CPZ0</accession>
<dbReference type="Proteomes" id="UP000887540">
    <property type="component" value="Unplaced"/>
</dbReference>
<evidence type="ECO:0000256" key="7">
    <source>
        <dbReference type="ARBA" id="ARBA00064351"/>
    </source>
</evidence>
<evidence type="ECO:0000256" key="4">
    <source>
        <dbReference type="ARBA" id="ARBA00022490"/>
    </source>
</evidence>
<dbReference type="WBParaSite" id="ACRNAN_scaffold126.g16336.t1">
    <property type="protein sequence ID" value="ACRNAN_scaffold126.g16336.t1"/>
    <property type="gene ID" value="ACRNAN_scaffold126.g16336"/>
</dbReference>
<evidence type="ECO:0000313" key="11">
    <source>
        <dbReference type="WBParaSite" id="ACRNAN_scaffold126.g16336.t1"/>
    </source>
</evidence>
<feature type="region of interest" description="Disordered" evidence="9">
    <location>
        <begin position="571"/>
        <end position="592"/>
    </location>
</feature>